<evidence type="ECO:0000313" key="3">
    <source>
        <dbReference type="WBParaSite" id="Pan_g8131.t1"/>
    </source>
</evidence>
<dbReference type="AlphaFoldDB" id="A0A7E4W7X8"/>
<feature type="chain" id="PRO_5028830333" evidence="1">
    <location>
        <begin position="21"/>
        <end position="106"/>
    </location>
</feature>
<reference evidence="2" key="1">
    <citation type="journal article" date="2013" name="Genetics">
        <title>The draft genome and transcriptome of Panagrellus redivivus are shaped by the harsh demands of a free-living lifestyle.</title>
        <authorList>
            <person name="Srinivasan J."/>
            <person name="Dillman A.R."/>
            <person name="Macchietto M.G."/>
            <person name="Heikkinen L."/>
            <person name="Lakso M."/>
            <person name="Fracchia K.M."/>
            <person name="Antoshechkin I."/>
            <person name="Mortazavi A."/>
            <person name="Wong G."/>
            <person name="Sternberg P.W."/>
        </authorList>
    </citation>
    <scope>NUCLEOTIDE SEQUENCE [LARGE SCALE GENOMIC DNA]</scope>
    <source>
        <strain evidence="2">MT8872</strain>
    </source>
</reference>
<accession>A0A7E4W7X8</accession>
<evidence type="ECO:0000256" key="1">
    <source>
        <dbReference type="SAM" id="SignalP"/>
    </source>
</evidence>
<reference evidence="3" key="2">
    <citation type="submission" date="2020-10" db="UniProtKB">
        <authorList>
            <consortium name="WormBaseParasite"/>
        </authorList>
    </citation>
    <scope>IDENTIFICATION</scope>
</reference>
<name>A0A7E4W7X8_PANRE</name>
<dbReference type="WBParaSite" id="Pan_g8131.t1">
    <property type="protein sequence ID" value="Pan_g8131.t1"/>
    <property type="gene ID" value="Pan_g8131"/>
</dbReference>
<evidence type="ECO:0000313" key="2">
    <source>
        <dbReference type="Proteomes" id="UP000492821"/>
    </source>
</evidence>
<proteinExistence type="predicted"/>
<organism evidence="2 3">
    <name type="scientific">Panagrellus redivivus</name>
    <name type="common">Microworm</name>
    <dbReference type="NCBI Taxonomy" id="6233"/>
    <lineage>
        <taxon>Eukaryota</taxon>
        <taxon>Metazoa</taxon>
        <taxon>Ecdysozoa</taxon>
        <taxon>Nematoda</taxon>
        <taxon>Chromadorea</taxon>
        <taxon>Rhabditida</taxon>
        <taxon>Tylenchina</taxon>
        <taxon>Panagrolaimomorpha</taxon>
        <taxon>Panagrolaimoidea</taxon>
        <taxon>Panagrolaimidae</taxon>
        <taxon>Panagrellus</taxon>
    </lineage>
</organism>
<keyword evidence="2" id="KW-1185">Reference proteome</keyword>
<dbReference type="Proteomes" id="UP000492821">
    <property type="component" value="Unassembled WGS sequence"/>
</dbReference>
<keyword evidence="1" id="KW-0732">Signal</keyword>
<sequence length="106" mass="11878">MDAKNLIGFIVLLAITVVCAVKEHESHPQTIKLLTKLCTTMPGESKICKRFAEPVETIFSHESIYHYRGERDGSENLIPRVAAFGETTKKVNRRIRVPTSKHSGEA</sequence>
<protein>
    <submittedName>
        <fullName evidence="3">Uncharacterized protein</fullName>
    </submittedName>
</protein>
<feature type="signal peptide" evidence="1">
    <location>
        <begin position="1"/>
        <end position="20"/>
    </location>
</feature>